<evidence type="ECO:0008006" key="5">
    <source>
        <dbReference type="Google" id="ProtNLM"/>
    </source>
</evidence>
<keyword evidence="1" id="KW-0328">Glycosyltransferase</keyword>
<feature type="non-terminal residue" evidence="3">
    <location>
        <position position="311"/>
    </location>
</feature>
<reference evidence="3 4" key="1">
    <citation type="submission" date="2017-08" db="EMBL/GenBank/DDBJ databases">
        <title>Infants hospitalized years apart are colonized by the same room-sourced microbial strains.</title>
        <authorList>
            <person name="Brooks B."/>
            <person name="Olm M.R."/>
            <person name="Firek B.A."/>
            <person name="Baker R."/>
            <person name="Thomas B.C."/>
            <person name="Morowitz M.J."/>
            <person name="Banfield J.F."/>
        </authorList>
    </citation>
    <scope>NUCLEOTIDE SEQUENCE [LARGE SCALE GENOMIC DNA]</scope>
    <source>
        <strain evidence="3">S2_005_002_R2_29</strain>
    </source>
</reference>
<accession>A0A2W5MSB8</accession>
<organism evidence="3 4">
    <name type="scientific">Micavibrio aeruginosavorus</name>
    <dbReference type="NCBI Taxonomy" id="349221"/>
    <lineage>
        <taxon>Bacteria</taxon>
        <taxon>Pseudomonadati</taxon>
        <taxon>Bdellovibrionota</taxon>
        <taxon>Bdellovibrionia</taxon>
        <taxon>Bdellovibrionales</taxon>
        <taxon>Pseudobdellovibrionaceae</taxon>
        <taxon>Micavibrio</taxon>
    </lineage>
</organism>
<keyword evidence="2" id="KW-0808">Transferase</keyword>
<protein>
    <recommendedName>
        <fullName evidence="5">Glycosyltransferase</fullName>
    </recommendedName>
</protein>
<proteinExistence type="predicted"/>
<evidence type="ECO:0000313" key="3">
    <source>
        <dbReference type="EMBL" id="PZQ44106.1"/>
    </source>
</evidence>
<dbReference type="InterPro" id="IPR004629">
    <property type="entry name" value="WecG_TagA_CpsF"/>
</dbReference>
<evidence type="ECO:0000256" key="2">
    <source>
        <dbReference type="ARBA" id="ARBA00022679"/>
    </source>
</evidence>
<dbReference type="AlphaFoldDB" id="A0A2W5MSB8"/>
<dbReference type="GO" id="GO:0016757">
    <property type="term" value="F:glycosyltransferase activity"/>
    <property type="evidence" value="ECO:0007669"/>
    <property type="project" value="UniProtKB-KW"/>
</dbReference>
<dbReference type="PANTHER" id="PTHR34136:SF1">
    <property type="entry name" value="UDP-N-ACETYL-D-MANNOSAMINURONIC ACID TRANSFERASE"/>
    <property type="match status" value="1"/>
</dbReference>
<dbReference type="PANTHER" id="PTHR34136">
    <property type="match status" value="1"/>
</dbReference>
<gene>
    <name evidence="3" type="ORF">DI551_10825</name>
</gene>
<dbReference type="Proteomes" id="UP000249417">
    <property type="component" value="Unassembled WGS sequence"/>
</dbReference>
<evidence type="ECO:0000256" key="1">
    <source>
        <dbReference type="ARBA" id="ARBA00022676"/>
    </source>
</evidence>
<dbReference type="Pfam" id="PF03808">
    <property type="entry name" value="Glyco_tran_WecG"/>
    <property type="match status" value="1"/>
</dbReference>
<sequence>MSTNPTVIDLVKKMHIVKDEAELQQFFDKIKPDAVTGPVRIAFVNAHAFNLADKASKQTPEEDAKKGNFLKDLLACDYVLRDGDGMRRLFDMLERDPGLNLNGTDLIPRIMDLYRGKDVALLGTTEEYLDKAGEVIAAESGVKPSLKIDGFKNDQAYVDGLKAKPAPVTVLAMGMPKQERVSKKIADNNDAPNLIICGGAILDFKGGKVQRAPQIFIKHNKEWVWRLMSEPRRMFSRYVIGNAVFLKRAKELAADAKEGKNDLLGNPSPGKPDFLCIRNPGTQEEPFKVMNSLKAMGREFGKVSLVDADKM</sequence>
<evidence type="ECO:0000313" key="4">
    <source>
        <dbReference type="Proteomes" id="UP000249417"/>
    </source>
</evidence>
<name>A0A2W5MSB8_9BACT</name>
<dbReference type="CDD" id="cd06533">
    <property type="entry name" value="Glyco_transf_WecG_TagA"/>
    <property type="match status" value="1"/>
</dbReference>
<comment type="caution">
    <text evidence="3">The sequence shown here is derived from an EMBL/GenBank/DDBJ whole genome shotgun (WGS) entry which is preliminary data.</text>
</comment>
<dbReference type="EMBL" id="QFQB01000110">
    <property type="protein sequence ID" value="PZQ44106.1"/>
    <property type="molecule type" value="Genomic_DNA"/>
</dbReference>